<dbReference type="CDD" id="cd07989">
    <property type="entry name" value="LPLAT_AGPAT-like"/>
    <property type="match status" value="1"/>
</dbReference>
<dbReference type="EMBL" id="JAHOPB010000001">
    <property type="protein sequence ID" value="MBU8873845.1"/>
    <property type="molecule type" value="Genomic_DNA"/>
</dbReference>
<gene>
    <name evidence="8" type="ORF">KQ910_08725</name>
</gene>
<dbReference type="SMART" id="SM00563">
    <property type="entry name" value="PlsC"/>
    <property type="match status" value="1"/>
</dbReference>
<feature type="transmembrane region" description="Helical" evidence="6">
    <location>
        <begin position="24"/>
        <end position="44"/>
    </location>
</feature>
<comment type="caution">
    <text evidence="8">The sequence shown here is derived from an EMBL/GenBank/DDBJ whole genome shotgun (WGS) entry which is preliminary data.</text>
</comment>
<keyword evidence="2" id="KW-0444">Lipid biosynthesis</keyword>
<proteinExistence type="predicted"/>
<dbReference type="PANTHER" id="PTHR10434:SF64">
    <property type="entry name" value="1-ACYL-SN-GLYCEROL-3-PHOSPHATE ACYLTRANSFERASE-RELATED"/>
    <property type="match status" value="1"/>
</dbReference>
<keyword evidence="4" id="KW-0443">Lipid metabolism</keyword>
<keyword evidence="3" id="KW-0808">Transferase</keyword>
<keyword evidence="9" id="KW-1185">Reference proteome</keyword>
<evidence type="ECO:0000313" key="9">
    <source>
        <dbReference type="Proteomes" id="UP000727907"/>
    </source>
</evidence>
<evidence type="ECO:0000256" key="4">
    <source>
        <dbReference type="ARBA" id="ARBA00023098"/>
    </source>
</evidence>
<sequence>MSSAADAPFAATWIGSPLRGAFRLLSYLLLTLVLLPFHLLALACRITPVVRWMPVFYHRTVCTILGIKVKVNGERSTVTPTLYVCNHVSYLDIEVLGGLIPGSFVAKAEVATWPFFSTLAKAQRTIFVERRSSKTSNSRDEMLQRLNTGDNLMLFPEGTSSDGTRVLPFRSALFAVAQLRRDERPIVVQPVAISYTRLDGIPLGRYWRPLFAWFGDLDLVPHLWQMVCLGETEAVVTFFPPIDIDQLGDRKKLAEYCFRQVSSGVQAANSGRPELLPSLAGPAADPRP</sequence>
<evidence type="ECO:0000256" key="3">
    <source>
        <dbReference type="ARBA" id="ARBA00022679"/>
    </source>
</evidence>
<evidence type="ECO:0000259" key="7">
    <source>
        <dbReference type="SMART" id="SM00563"/>
    </source>
</evidence>
<keyword evidence="5 8" id="KW-0012">Acyltransferase</keyword>
<evidence type="ECO:0000256" key="2">
    <source>
        <dbReference type="ARBA" id="ARBA00022516"/>
    </source>
</evidence>
<keyword evidence="6" id="KW-0472">Membrane</keyword>
<evidence type="ECO:0000256" key="1">
    <source>
        <dbReference type="ARBA" id="ARBA00005189"/>
    </source>
</evidence>
<dbReference type="InterPro" id="IPR002123">
    <property type="entry name" value="Plipid/glycerol_acylTrfase"/>
</dbReference>
<dbReference type="RefSeq" id="WP_216958385.1">
    <property type="nucleotide sequence ID" value="NZ_JAHOPB010000001.1"/>
</dbReference>
<reference evidence="8 9" key="1">
    <citation type="submission" date="2021-06" db="EMBL/GenBank/DDBJ databases">
        <authorList>
            <person name="Lee D.H."/>
        </authorList>
    </citation>
    <scope>NUCLEOTIDE SEQUENCE [LARGE SCALE GENOMIC DNA]</scope>
    <source>
        <strain evidence="8 9">MMS21-HV4-11</strain>
    </source>
</reference>
<keyword evidence="6" id="KW-0812">Transmembrane</keyword>
<accession>A0ABS6IIN0</accession>
<evidence type="ECO:0000256" key="6">
    <source>
        <dbReference type="SAM" id="Phobius"/>
    </source>
</evidence>
<keyword evidence="6" id="KW-1133">Transmembrane helix</keyword>
<protein>
    <submittedName>
        <fullName evidence="8">1-acyl-sn-glycerol-3-phosphate acyltransferase</fullName>
    </submittedName>
</protein>
<name>A0ABS6IIN0_9HYPH</name>
<comment type="pathway">
    <text evidence="1">Lipid metabolism.</text>
</comment>
<dbReference type="GO" id="GO:0016746">
    <property type="term" value="F:acyltransferase activity"/>
    <property type="evidence" value="ECO:0007669"/>
    <property type="project" value="UniProtKB-KW"/>
</dbReference>
<dbReference type="Pfam" id="PF01553">
    <property type="entry name" value="Acyltransferase"/>
    <property type="match status" value="1"/>
</dbReference>
<evidence type="ECO:0000256" key="5">
    <source>
        <dbReference type="ARBA" id="ARBA00023315"/>
    </source>
</evidence>
<dbReference type="PANTHER" id="PTHR10434">
    <property type="entry name" value="1-ACYL-SN-GLYCEROL-3-PHOSPHATE ACYLTRANSFERASE"/>
    <property type="match status" value="1"/>
</dbReference>
<dbReference type="Proteomes" id="UP000727907">
    <property type="component" value="Unassembled WGS sequence"/>
</dbReference>
<organism evidence="8 9">
    <name type="scientific">Reyranella humidisoli</name>
    <dbReference type="NCBI Taxonomy" id="2849149"/>
    <lineage>
        <taxon>Bacteria</taxon>
        <taxon>Pseudomonadati</taxon>
        <taxon>Pseudomonadota</taxon>
        <taxon>Alphaproteobacteria</taxon>
        <taxon>Hyphomicrobiales</taxon>
        <taxon>Reyranellaceae</taxon>
        <taxon>Reyranella</taxon>
    </lineage>
</organism>
<feature type="domain" description="Phospholipid/glycerol acyltransferase" evidence="7">
    <location>
        <begin position="81"/>
        <end position="196"/>
    </location>
</feature>
<evidence type="ECO:0000313" key="8">
    <source>
        <dbReference type="EMBL" id="MBU8873845.1"/>
    </source>
</evidence>